<keyword evidence="8 13" id="KW-0328">Glycosyltransferase</keyword>
<evidence type="ECO:0000313" key="16">
    <source>
        <dbReference type="EMBL" id="ALG14557.1"/>
    </source>
</evidence>
<organism evidence="16 17">
    <name type="scientific">Kibdelosporangium phytohabitans</name>
    <dbReference type="NCBI Taxonomy" id="860235"/>
    <lineage>
        <taxon>Bacteria</taxon>
        <taxon>Bacillati</taxon>
        <taxon>Actinomycetota</taxon>
        <taxon>Actinomycetes</taxon>
        <taxon>Pseudonocardiales</taxon>
        <taxon>Pseudonocardiaceae</taxon>
        <taxon>Kibdelosporangium</taxon>
    </lineage>
</organism>
<reference evidence="16 17" key="1">
    <citation type="submission" date="2015-07" db="EMBL/GenBank/DDBJ databases">
        <title>Genome sequencing of Kibdelosporangium phytohabitans.</title>
        <authorList>
            <person name="Qin S."/>
            <person name="Xing K."/>
        </authorList>
    </citation>
    <scope>NUCLEOTIDE SEQUENCE [LARGE SCALE GENOMIC DNA]</scope>
    <source>
        <strain evidence="16 17">KLBMP1111</strain>
    </source>
</reference>
<dbReference type="FunFam" id="3.20.20.70:FF:000030">
    <property type="entry name" value="Nicotinate-nucleotide pyrophosphorylase, carboxylating"/>
    <property type="match status" value="1"/>
</dbReference>
<feature type="domain" description="Quinolinate phosphoribosyl transferase C-terminal" evidence="14">
    <location>
        <begin position="129"/>
        <end position="295"/>
    </location>
</feature>
<dbReference type="PANTHER" id="PTHR32179:SF3">
    <property type="entry name" value="NICOTINATE-NUCLEOTIDE PYROPHOSPHORYLASE [CARBOXYLATING]"/>
    <property type="match status" value="1"/>
</dbReference>
<evidence type="ECO:0000256" key="7">
    <source>
        <dbReference type="ARBA" id="ARBA00022642"/>
    </source>
</evidence>
<dbReference type="InterPro" id="IPR037128">
    <property type="entry name" value="Quinolinate_PRibosylTase_N_sf"/>
</dbReference>
<comment type="function">
    <text evidence="1">Involved in the catabolism of quinolinic acid (QA).</text>
</comment>
<evidence type="ECO:0000256" key="5">
    <source>
        <dbReference type="ARBA" id="ARBA00011944"/>
    </source>
</evidence>
<dbReference type="Gene3D" id="3.90.1170.20">
    <property type="entry name" value="Quinolinate phosphoribosyl transferase, N-terminal domain"/>
    <property type="match status" value="1"/>
</dbReference>
<dbReference type="InterPro" id="IPR027277">
    <property type="entry name" value="NadC/ModD"/>
</dbReference>
<dbReference type="SUPFAM" id="SSF54675">
    <property type="entry name" value="Nicotinate/Quinolinate PRTase N-terminal domain-like"/>
    <property type="match status" value="1"/>
</dbReference>
<dbReference type="GO" id="GO:0009435">
    <property type="term" value="P:NAD+ biosynthetic process"/>
    <property type="evidence" value="ECO:0007669"/>
    <property type="project" value="UniProtKB-UniPathway"/>
</dbReference>
<dbReference type="EMBL" id="CP012752">
    <property type="protein sequence ID" value="ALG14557.1"/>
    <property type="molecule type" value="Genomic_DNA"/>
</dbReference>
<evidence type="ECO:0000256" key="8">
    <source>
        <dbReference type="ARBA" id="ARBA00022676"/>
    </source>
</evidence>
<dbReference type="EC" id="2.4.2.19" evidence="5"/>
<evidence type="ECO:0000256" key="11">
    <source>
        <dbReference type="ARBA" id="ARBA00047445"/>
    </source>
</evidence>
<dbReference type="Gene3D" id="3.20.20.70">
    <property type="entry name" value="Aldolase class I"/>
    <property type="match status" value="1"/>
</dbReference>
<evidence type="ECO:0000256" key="4">
    <source>
        <dbReference type="ARBA" id="ARBA00011218"/>
    </source>
</evidence>
<evidence type="ECO:0000256" key="9">
    <source>
        <dbReference type="ARBA" id="ARBA00022679"/>
    </source>
</evidence>
<comment type="similarity">
    <text evidence="3 13">Belongs to the NadC/ModD family.</text>
</comment>
<dbReference type="RefSeq" id="WP_054296426.1">
    <property type="nucleotide sequence ID" value="NZ_CP012752.1"/>
</dbReference>
<dbReference type="GO" id="GO:0034213">
    <property type="term" value="P:quinolinate catabolic process"/>
    <property type="evidence" value="ECO:0007669"/>
    <property type="project" value="TreeGrafter"/>
</dbReference>
<evidence type="ECO:0000256" key="6">
    <source>
        <dbReference type="ARBA" id="ARBA00020990"/>
    </source>
</evidence>
<evidence type="ECO:0000256" key="1">
    <source>
        <dbReference type="ARBA" id="ARBA00003237"/>
    </source>
</evidence>
<feature type="domain" description="Quinolinate phosphoribosyl transferase N-terminal" evidence="15">
    <location>
        <begin position="44"/>
        <end position="127"/>
    </location>
</feature>
<dbReference type="STRING" id="860235.AOZ06_05130"/>
<dbReference type="UniPathway" id="UPA00253">
    <property type="reaction ID" value="UER00331"/>
</dbReference>
<dbReference type="Pfam" id="PF02749">
    <property type="entry name" value="QRPTase_N"/>
    <property type="match status" value="1"/>
</dbReference>
<dbReference type="InterPro" id="IPR036068">
    <property type="entry name" value="Nicotinate_pribotase-like_C"/>
</dbReference>
<evidence type="ECO:0000259" key="15">
    <source>
        <dbReference type="Pfam" id="PF02749"/>
    </source>
</evidence>
<evidence type="ECO:0000256" key="13">
    <source>
        <dbReference type="PIRNR" id="PIRNR006250"/>
    </source>
</evidence>
<comment type="catalytic activity">
    <reaction evidence="11">
        <text>nicotinate beta-D-ribonucleotide + CO2 + diphosphate = quinolinate + 5-phospho-alpha-D-ribose 1-diphosphate + 2 H(+)</text>
        <dbReference type="Rhea" id="RHEA:12733"/>
        <dbReference type="ChEBI" id="CHEBI:15378"/>
        <dbReference type="ChEBI" id="CHEBI:16526"/>
        <dbReference type="ChEBI" id="CHEBI:29959"/>
        <dbReference type="ChEBI" id="CHEBI:33019"/>
        <dbReference type="ChEBI" id="CHEBI:57502"/>
        <dbReference type="ChEBI" id="CHEBI:58017"/>
        <dbReference type="EC" id="2.4.2.19"/>
    </reaction>
</comment>
<dbReference type="Proteomes" id="UP000063699">
    <property type="component" value="Chromosome"/>
</dbReference>
<protein>
    <recommendedName>
        <fullName evidence="6">Nicotinate-nucleotide pyrophosphorylase [carboxylating]</fullName>
        <ecNumber evidence="5">2.4.2.19</ecNumber>
    </recommendedName>
    <alternativeName>
        <fullName evidence="12">Probable nicotinate-nucleotide pyrophosphorylase [carboxylating]</fullName>
    </alternativeName>
    <alternativeName>
        <fullName evidence="10">Quinolinate phosphoribosyltransferase [decarboxylating]</fullName>
    </alternativeName>
</protein>
<evidence type="ECO:0000313" key="17">
    <source>
        <dbReference type="Proteomes" id="UP000063699"/>
    </source>
</evidence>
<evidence type="ECO:0000256" key="10">
    <source>
        <dbReference type="ARBA" id="ARBA00033102"/>
    </source>
</evidence>
<dbReference type="GO" id="GO:0005737">
    <property type="term" value="C:cytoplasm"/>
    <property type="evidence" value="ECO:0007669"/>
    <property type="project" value="TreeGrafter"/>
</dbReference>
<dbReference type="PIRSF" id="PIRSF006250">
    <property type="entry name" value="NadC_ModD"/>
    <property type="match status" value="1"/>
</dbReference>
<dbReference type="InterPro" id="IPR004393">
    <property type="entry name" value="NadC"/>
</dbReference>
<name>A0A0N9IHW5_9PSEU</name>
<evidence type="ECO:0000256" key="3">
    <source>
        <dbReference type="ARBA" id="ARBA00009400"/>
    </source>
</evidence>
<accession>A0A0N9IHW5</accession>
<proteinExistence type="inferred from homology"/>
<dbReference type="InterPro" id="IPR022412">
    <property type="entry name" value="Quinolinate_PRibosylTrfase_N"/>
</dbReference>
<dbReference type="InterPro" id="IPR013785">
    <property type="entry name" value="Aldolase_TIM"/>
</dbReference>
<keyword evidence="9 13" id="KW-0808">Transferase</keyword>
<dbReference type="OrthoDB" id="9782546at2"/>
<dbReference type="PANTHER" id="PTHR32179">
    <property type="entry name" value="NICOTINATE-NUCLEOTIDE PYROPHOSPHORYLASE [CARBOXYLATING]"/>
    <property type="match status" value="1"/>
</dbReference>
<dbReference type="AlphaFoldDB" id="A0A0N9IHW5"/>
<dbReference type="FunFam" id="3.90.1170.20:FF:000001">
    <property type="entry name" value="Nicotinate-nucleotide diphosphorylase (Carboxylating)"/>
    <property type="match status" value="1"/>
</dbReference>
<comment type="pathway">
    <text evidence="2">Cofactor biosynthesis; NAD(+) biosynthesis; nicotinate D-ribonucleotide from quinolinate: step 1/1.</text>
</comment>
<dbReference type="Pfam" id="PF01729">
    <property type="entry name" value="QRPTase_C"/>
    <property type="match status" value="1"/>
</dbReference>
<evidence type="ECO:0000259" key="14">
    <source>
        <dbReference type="Pfam" id="PF01729"/>
    </source>
</evidence>
<dbReference type="SUPFAM" id="SSF51690">
    <property type="entry name" value="Nicotinate/Quinolinate PRTase C-terminal domain-like"/>
    <property type="match status" value="1"/>
</dbReference>
<comment type="subunit">
    <text evidence="4">Hexamer formed by 3 homodimers.</text>
</comment>
<keyword evidence="7" id="KW-0662">Pyridine nucleotide biosynthesis</keyword>
<dbReference type="KEGG" id="kphy:AOZ06_05130"/>
<evidence type="ECO:0000256" key="12">
    <source>
        <dbReference type="ARBA" id="ARBA00069173"/>
    </source>
</evidence>
<dbReference type="NCBIfam" id="TIGR00078">
    <property type="entry name" value="nadC"/>
    <property type="match status" value="1"/>
</dbReference>
<dbReference type="GO" id="GO:0004514">
    <property type="term" value="F:nicotinate-nucleotide diphosphorylase (carboxylating) activity"/>
    <property type="evidence" value="ECO:0007669"/>
    <property type="project" value="UniProtKB-EC"/>
</dbReference>
<gene>
    <name evidence="16" type="ORF">AOZ06_05130</name>
</gene>
<keyword evidence="17" id="KW-1185">Reference proteome</keyword>
<sequence>MNAMTWATDRLARAGLTNDEITDTTRLITTALSEDLACGPDPASQLTIASHAATTMEIVARQDGVLAGGPIAAVVFETVGGPHLDTCILCPDGAHVTAGTPVLRVHGRHRQLLIAERIALNLMGHLSGIATTTQRWVHALDGTGCIVRDTRSALPGLRRLQTYAVRRGGGQNHHTGRGQRILIQQHHIVHAGSLGAAVSAVRRHAPHRSWEVEVDTIDQLDEALDLGAELIIFDAATLTDCVYAVGRRDRVAPNTSLEVSGRLTLELARAYADTGVDYLALDVLTHSSPSLDLAMSAVATHAGLSP</sequence>
<dbReference type="InterPro" id="IPR002638">
    <property type="entry name" value="Quinolinate_PRibosylTrfase_C"/>
</dbReference>
<evidence type="ECO:0000256" key="2">
    <source>
        <dbReference type="ARBA" id="ARBA00004893"/>
    </source>
</evidence>